<name>A0A9N8W249_9GLOM</name>
<evidence type="ECO:0000256" key="1">
    <source>
        <dbReference type="SAM" id="MobiDB-lite"/>
    </source>
</evidence>
<evidence type="ECO:0000313" key="2">
    <source>
        <dbReference type="EMBL" id="CAG8474552.1"/>
    </source>
</evidence>
<feature type="region of interest" description="Disordered" evidence="1">
    <location>
        <begin position="187"/>
        <end position="237"/>
    </location>
</feature>
<dbReference type="AlphaFoldDB" id="A0A9N8W249"/>
<dbReference type="EMBL" id="CAJVPK010000209">
    <property type="protein sequence ID" value="CAG8474552.1"/>
    <property type="molecule type" value="Genomic_DNA"/>
</dbReference>
<evidence type="ECO:0000313" key="3">
    <source>
        <dbReference type="Proteomes" id="UP000789706"/>
    </source>
</evidence>
<dbReference type="Proteomes" id="UP000789706">
    <property type="component" value="Unassembled WGS sequence"/>
</dbReference>
<keyword evidence="3" id="KW-1185">Reference proteome</keyword>
<comment type="caution">
    <text evidence="2">The sequence shown here is derived from an EMBL/GenBank/DDBJ whole genome shotgun (WGS) entry which is preliminary data.</text>
</comment>
<proteinExistence type="predicted"/>
<gene>
    <name evidence="2" type="ORF">DEBURN_LOCUS3329</name>
</gene>
<feature type="compositionally biased region" description="Basic and acidic residues" evidence="1">
    <location>
        <begin position="191"/>
        <end position="237"/>
    </location>
</feature>
<dbReference type="OrthoDB" id="2537141at2759"/>
<accession>A0A9N8W249</accession>
<sequence>MLTRRRLTSHSLTSHTVSFGDPKALNEKFVQKFVEEQQKIHQNDNNNNNILNQYSQQNSPCSNMSDNIDNSVVSVKQNIQDTNTSHSKLREHTKVFQKTSKHVKKGKTNLHKGSKKIRYRNSSLLVSPQIMQNFSSNKLGTNRITIREKIKPGIFNKGKASEKIVARGVPDLVFSEIDFLNSIPSNKRKYDKHEKSDSFSRRVNSKIEDHLDDPNQETSRDDDRVDQTSPIDDHFDSCKENDSSLDQFDSLKENFCEFISKYWPPKKSDDYELEKNIITDDKYDKLDDHELWKNDVELAQDIMAV</sequence>
<reference evidence="2" key="1">
    <citation type="submission" date="2021-06" db="EMBL/GenBank/DDBJ databases">
        <authorList>
            <person name="Kallberg Y."/>
            <person name="Tangrot J."/>
            <person name="Rosling A."/>
        </authorList>
    </citation>
    <scope>NUCLEOTIDE SEQUENCE</scope>
    <source>
        <strain evidence="2">AZ414A</strain>
    </source>
</reference>
<organism evidence="2 3">
    <name type="scientific">Diversispora eburnea</name>
    <dbReference type="NCBI Taxonomy" id="1213867"/>
    <lineage>
        <taxon>Eukaryota</taxon>
        <taxon>Fungi</taxon>
        <taxon>Fungi incertae sedis</taxon>
        <taxon>Mucoromycota</taxon>
        <taxon>Glomeromycotina</taxon>
        <taxon>Glomeromycetes</taxon>
        <taxon>Diversisporales</taxon>
        <taxon>Diversisporaceae</taxon>
        <taxon>Diversispora</taxon>
    </lineage>
</organism>
<protein>
    <submittedName>
        <fullName evidence="2">968_t:CDS:1</fullName>
    </submittedName>
</protein>